<dbReference type="Proteomes" id="UP000001056">
    <property type="component" value="Unassembled WGS sequence"/>
</dbReference>
<dbReference type="GO" id="GO:0016787">
    <property type="term" value="F:hydrolase activity"/>
    <property type="evidence" value="ECO:0007669"/>
    <property type="project" value="InterPro"/>
</dbReference>
<dbReference type="HOGENOM" id="CLU_1250527_0_0_1"/>
<dbReference type="OrthoDB" id="408631at2759"/>
<sequence>MTVLQHAPCVGRHVVTEKTLHCRSTDVPPRAGASVPETGGGCDRSPPPSAPERGGALYQSEPSCDPGRSCCGTPALAAAMLLRNTKQPPLVKELVLVAPWLDDRSRTEGVGRLLIWTAAVNAWAWGLYMDNVMARYGNVEEVVAPGRAANVAGLPRMYIDAEKFDHALWDCARFVQRVKDAGGEARLRMYKGVPHAFEWEAPTAKVTMTAMNNRVDVFRNL</sequence>
<accession>Q2GM92</accession>
<dbReference type="eggNOG" id="KOG1515">
    <property type="taxonomic scope" value="Eukaryota"/>
</dbReference>
<proteinExistence type="predicted"/>
<organism evidence="3 4">
    <name type="scientific">Chaetomium globosum (strain ATCC 6205 / CBS 148.51 / DSM 1962 / NBRC 6347 / NRRL 1970)</name>
    <name type="common">Soil fungus</name>
    <dbReference type="NCBI Taxonomy" id="306901"/>
    <lineage>
        <taxon>Eukaryota</taxon>
        <taxon>Fungi</taxon>
        <taxon>Dikarya</taxon>
        <taxon>Ascomycota</taxon>
        <taxon>Pezizomycotina</taxon>
        <taxon>Sordariomycetes</taxon>
        <taxon>Sordariomycetidae</taxon>
        <taxon>Sordariales</taxon>
        <taxon>Chaetomiaceae</taxon>
        <taxon>Chaetomium</taxon>
    </lineage>
</organism>
<dbReference type="Pfam" id="PF07859">
    <property type="entry name" value="Abhydrolase_3"/>
    <property type="match status" value="1"/>
</dbReference>
<evidence type="ECO:0000259" key="2">
    <source>
        <dbReference type="Pfam" id="PF07859"/>
    </source>
</evidence>
<evidence type="ECO:0000313" key="3">
    <source>
        <dbReference type="EMBL" id="EAQ83094.1"/>
    </source>
</evidence>
<dbReference type="InterPro" id="IPR029058">
    <property type="entry name" value="AB_hydrolase_fold"/>
</dbReference>
<feature type="region of interest" description="Disordered" evidence="1">
    <location>
        <begin position="23"/>
        <end position="67"/>
    </location>
</feature>
<keyword evidence="4" id="KW-1185">Reference proteome</keyword>
<dbReference type="EMBL" id="CH408036">
    <property type="protein sequence ID" value="EAQ83094.1"/>
    <property type="molecule type" value="Genomic_DNA"/>
</dbReference>
<evidence type="ECO:0000313" key="4">
    <source>
        <dbReference type="Proteomes" id="UP000001056"/>
    </source>
</evidence>
<reference evidence="4" key="1">
    <citation type="journal article" date="2015" name="Genome Announc.">
        <title>Draft genome sequence of the cellulolytic fungus Chaetomium globosum.</title>
        <authorList>
            <person name="Cuomo C.A."/>
            <person name="Untereiner W.A."/>
            <person name="Ma L.-J."/>
            <person name="Grabherr M."/>
            <person name="Birren B.W."/>
        </authorList>
    </citation>
    <scope>NUCLEOTIDE SEQUENCE [LARGE SCALE GENOMIC DNA]</scope>
    <source>
        <strain evidence="4">ATCC 6205 / CBS 148.51 / DSM 1962 / NBRC 6347 / NRRL 1970</strain>
    </source>
</reference>
<gene>
    <name evidence="3" type="ORF">CHGG_10912</name>
</gene>
<dbReference type="InParanoid" id="Q2GM92"/>
<protein>
    <recommendedName>
        <fullName evidence="2">Alpha/beta hydrolase fold-3 domain-containing protein</fullName>
    </recommendedName>
</protein>
<dbReference type="InterPro" id="IPR013094">
    <property type="entry name" value="AB_hydrolase_3"/>
</dbReference>
<dbReference type="VEuPathDB" id="FungiDB:CHGG_10912"/>
<dbReference type="Gene3D" id="3.40.50.1820">
    <property type="entry name" value="alpha/beta hydrolase"/>
    <property type="match status" value="1"/>
</dbReference>
<dbReference type="AlphaFoldDB" id="Q2GM92"/>
<evidence type="ECO:0000256" key="1">
    <source>
        <dbReference type="SAM" id="MobiDB-lite"/>
    </source>
</evidence>
<feature type="domain" description="Alpha/beta hydrolase fold-3" evidence="2">
    <location>
        <begin position="67"/>
        <end position="197"/>
    </location>
</feature>
<dbReference type="SUPFAM" id="SSF53474">
    <property type="entry name" value="alpha/beta-Hydrolases"/>
    <property type="match status" value="1"/>
</dbReference>
<dbReference type="GeneID" id="4397292"/>
<dbReference type="RefSeq" id="XP_001226179.1">
    <property type="nucleotide sequence ID" value="XM_001226178.1"/>
</dbReference>
<name>Q2GM92_CHAGB</name>